<dbReference type="EnsemblPlants" id="ONIVA01G16630.1">
    <property type="protein sequence ID" value="ONIVA01G16630.1"/>
    <property type="gene ID" value="ONIVA01G16630"/>
</dbReference>
<evidence type="ECO:0000313" key="2">
    <source>
        <dbReference type="EnsemblPlants" id="ONIVA01G16630.1"/>
    </source>
</evidence>
<accession>A0A0E0FL62</accession>
<dbReference type="HOGENOM" id="CLU_1201476_0_0_1"/>
<evidence type="ECO:0000256" key="1">
    <source>
        <dbReference type="SAM" id="MobiDB-lite"/>
    </source>
</evidence>
<feature type="region of interest" description="Disordered" evidence="1">
    <location>
        <begin position="1"/>
        <end position="47"/>
    </location>
</feature>
<dbReference type="Proteomes" id="UP000006591">
    <property type="component" value="Chromosome 1"/>
</dbReference>
<name>A0A0E0FL62_ORYNI</name>
<sequence>MPGSGATAGSSGGGSACPGTRQRGAAGSGDGGSAVARPAREAAQGAAAASCQPGYRCGALNAKWVARWPGNRGAGGWHRSRSGGTVTGIGACPDGSAKGAGGGGSSSWLSVVGLRRLLISGKAQAVEAMPPSPGSPPAKSGEEASGWWNGAVLRQLSGVVGPRQKPSPVVHRADSGYAFGRHNLLVALSRVTLSLSCRAFLGENNIFLDGRWQHPSRLCGVAVGLAAFGHA</sequence>
<protein>
    <submittedName>
        <fullName evidence="2">Uncharacterized protein</fullName>
    </submittedName>
</protein>
<feature type="region of interest" description="Disordered" evidence="1">
    <location>
        <begin position="125"/>
        <end position="144"/>
    </location>
</feature>
<feature type="compositionally biased region" description="Low complexity" evidence="1">
    <location>
        <begin position="33"/>
        <end position="47"/>
    </location>
</feature>
<reference evidence="2" key="2">
    <citation type="submission" date="2018-04" db="EMBL/GenBank/DDBJ databases">
        <title>OnivRS2 (Oryza nivara Reference Sequence Version 2).</title>
        <authorList>
            <person name="Zhang J."/>
            <person name="Kudrna D."/>
            <person name="Lee S."/>
            <person name="Talag J."/>
            <person name="Rajasekar S."/>
            <person name="Welchert J."/>
            <person name="Hsing Y.-I."/>
            <person name="Wing R.A."/>
        </authorList>
    </citation>
    <scope>NUCLEOTIDE SEQUENCE [LARGE SCALE GENOMIC DNA]</scope>
</reference>
<dbReference type="Gramene" id="ONIVA01G16630.1">
    <property type="protein sequence ID" value="ONIVA01G16630.1"/>
    <property type="gene ID" value="ONIVA01G16630"/>
</dbReference>
<reference evidence="2" key="1">
    <citation type="submission" date="2015-04" db="UniProtKB">
        <authorList>
            <consortium name="EnsemblPlants"/>
        </authorList>
    </citation>
    <scope>IDENTIFICATION</scope>
    <source>
        <strain evidence="2">SL10</strain>
    </source>
</reference>
<keyword evidence="3" id="KW-1185">Reference proteome</keyword>
<proteinExistence type="predicted"/>
<organism evidence="2">
    <name type="scientific">Oryza nivara</name>
    <name type="common">Indian wild rice</name>
    <name type="synonym">Oryza sativa f. spontanea</name>
    <dbReference type="NCBI Taxonomy" id="4536"/>
    <lineage>
        <taxon>Eukaryota</taxon>
        <taxon>Viridiplantae</taxon>
        <taxon>Streptophyta</taxon>
        <taxon>Embryophyta</taxon>
        <taxon>Tracheophyta</taxon>
        <taxon>Spermatophyta</taxon>
        <taxon>Magnoliopsida</taxon>
        <taxon>Liliopsida</taxon>
        <taxon>Poales</taxon>
        <taxon>Poaceae</taxon>
        <taxon>BOP clade</taxon>
        <taxon>Oryzoideae</taxon>
        <taxon>Oryzeae</taxon>
        <taxon>Oryzinae</taxon>
        <taxon>Oryza</taxon>
    </lineage>
</organism>
<dbReference type="AlphaFoldDB" id="A0A0E0FL62"/>
<evidence type="ECO:0000313" key="3">
    <source>
        <dbReference type="Proteomes" id="UP000006591"/>
    </source>
</evidence>